<name>A0A6T7YVH9_9EUKA</name>
<keyword evidence="1" id="KW-0040">ANK repeat</keyword>
<proteinExistence type="predicted"/>
<evidence type="ECO:0000256" key="1">
    <source>
        <dbReference type="PROSITE-ProRule" id="PRU00023"/>
    </source>
</evidence>
<dbReference type="EMBL" id="HBKO01015309">
    <property type="protein sequence ID" value="CAE2212265.1"/>
    <property type="molecule type" value="Transcribed_RNA"/>
</dbReference>
<evidence type="ECO:0000313" key="3">
    <source>
        <dbReference type="EMBL" id="CAE2212265.1"/>
    </source>
</evidence>
<sequence>MGGKAKGPKPLTAKEQEKKDAETRMKAIDNMWKACKNDKSGDAEKAIKNGFPLDYADEEWGHTAMHRAAAFGALGVLRVLFKAGAPINVQNKAKETPLDTAKVLNNEPAGKLLEAFVEGKTGDDIADGDEDNDSDTDESAAAATPRTDDAAEEAVGKELTNAMCAAAPGKEAESHKAVAATAEVLAATTTVDCD</sequence>
<dbReference type="PROSITE" id="PS50088">
    <property type="entry name" value="ANK_REPEAT"/>
    <property type="match status" value="1"/>
</dbReference>
<dbReference type="SUPFAM" id="SSF48403">
    <property type="entry name" value="Ankyrin repeat"/>
    <property type="match status" value="1"/>
</dbReference>
<protein>
    <submittedName>
        <fullName evidence="3">Uncharacterized protein</fullName>
    </submittedName>
</protein>
<feature type="region of interest" description="Disordered" evidence="2">
    <location>
        <begin position="121"/>
        <end position="153"/>
    </location>
</feature>
<evidence type="ECO:0000256" key="2">
    <source>
        <dbReference type="SAM" id="MobiDB-lite"/>
    </source>
</evidence>
<organism evidence="3">
    <name type="scientific">Prymnesium polylepis</name>
    <dbReference type="NCBI Taxonomy" id="72548"/>
    <lineage>
        <taxon>Eukaryota</taxon>
        <taxon>Haptista</taxon>
        <taxon>Haptophyta</taxon>
        <taxon>Prymnesiophyceae</taxon>
        <taxon>Prymnesiales</taxon>
        <taxon>Prymnesiaceae</taxon>
        <taxon>Prymnesium</taxon>
    </lineage>
</organism>
<dbReference type="Pfam" id="PF13857">
    <property type="entry name" value="Ank_5"/>
    <property type="match status" value="1"/>
</dbReference>
<evidence type="ECO:0000313" key="4">
    <source>
        <dbReference type="EMBL" id="CAE2212267.1"/>
    </source>
</evidence>
<dbReference type="PROSITE" id="PS50297">
    <property type="entry name" value="ANK_REP_REGION"/>
    <property type="match status" value="1"/>
</dbReference>
<feature type="compositionally biased region" description="Acidic residues" evidence="2">
    <location>
        <begin position="124"/>
        <end position="138"/>
    </location>
</feature>
<dbReference type="EMBL" id="HBKO01015310">
    <property type="protein sequence ID" value="CAE2212267.1"/>
    <property type="molecule type" value="Transcribed_RNA"/>
</dbReference>
<feature type="region of interest" description="Disordered" evidence="2">
    <location>
        <begin position="1"/>
        <end position="22"/>
    </location>
</feature>
<dbReference type="InterPro" id="IPR036770">
    <property type="entry name" value="Ankyrin_rpt-contain_sf"/>
</dbReference>
<feature type="repeat" description="ANK" evidence="1">
    <location>
        <begin position="60"/>
        <end position="92"/>
    </location>
</feature>
<dbReference type="InterPro" id="IPR002110">
    <property type="entry name" value="Ankyrin_rpt"/>
</dbReference>
<gene>
    <name evidence="3" type="ORF">CPOL0286_LOCUS6975</name>
    <name evidence="4" type="ORF">CPOL0286_LOCUS6976</name>
</gene>
<accession>A0A6T7YVH9</accession>
<feature type="compositionally biased region" description="Basic and acidic residues" evidence="2">
    <location>
        <begin position="12"/>
        <end position="22"/>
    </location>
</feature>
<dbReference type="Gene3D" id="1.25.40.20">
    <property type="entry name" value="Ankyrin repeat-containing domain"/>
    <property type="match status" value="1"/>
</dbReference>
<reference evidence="3" key="1">
    <citation type="submission" date="2021-01" db="EMBL/GenBank/DDBJ databases">
        <authorList>
            <person name="Corre E."/>
            <person name="Pelletier E."/>
            <person name="Niang G."/>
            <person name="Scheremetjew M."/>
            <person name="Finn R."/>
            <person name="Kale V."/>
            <person name="Holt S."/>
            <person name="Cochrane G."/>
            <person name="Meng A."/>
            <person name="Brown T."/>
            <person name="Cohen L."/>
        </authorList>
    </citation>
    <scope>NUCLEOTIDE SEQUENCE</scope>
    <source>
        <strain evidence="3">UIO037</strain>
    </source>
</reference>
<dbReference type="AlphaFoldDB" id="A0A6T7YVH9"/>